<reference evidence="2 3" key="1">
    <citation type="journal article" date="2014" name="PLoS ONE">
        <title>Rumen cellulosomics: divergent fiber-degrading strategies revealed by comparative genome-wide analysis of six ruminococcal strains.</title>
        <authorList>
            <person name="Dassa B."/>
            <person name="Borovok I."/>
            <person name="Ruimy-Israeli V."/>
            <person name="Lamed R."/>
            <person name="Flint H.J."/>
            <person name="Duncan S.H."/>
            <person name="Henrissat B."/>
            <person name="Coutinho P."/>
            <person name="Morrison M."/>
            <person name="Mosoni P."/>
            <person name="Yeoman C.J."/>
            <person name="White B.A."/>
            <person name="Bayer E.A."/>
        </authorList>
    </citation>
    <scope>NUCLEOTIDE SEQUENCE [LARGE SCALE GENOMIC DNA]</scope>
    <source>
        <strain evidence="2 3">007c</strain>
    </source>
</reference>
<dbReference type="eggNOG" id="COG1216">
    <property type="taxonomic scope" value="Bacteria"/>
</dbReference>
<dbReference type="SUPFAM" id="SSF53448">
    <property type="entry name" value="Nucleotide-diphospho-sugar transferases"/>
    <property type="match status" value="1"/>
</dbReference>
<gene>
    <name evidence="2" type="ORF">RF007C_03120</name>
</gene>
<dbReference type="PATRIC" id="fig|1341157.4.peg.342"/>
<dbReference type="PANTHER" id="PTHR22916">
    <property type="entry name" value="GLYCOSYLTRANSFERASE"/>
    <property type="match status" value="1"/>
</dbReference>
<dbReference type="InterPro" id="IPR001173">
    <property type="entry name" value="Glyco_trans_2-like"/>
</dbReference>
<protein>
    <recommendedName>
        <fullName evidence="1">Glycosyltransferase 2-like domain-containing protein</fullName>
    </recommendedName>
</protein>
<dbReference type="CDD" id="cd00761">
    <property type="entry name" value="Glyco_tranf_GTA_type"/>
    <property type="match status" value="1"/>
</dbReference>
<dbReference type="Proteomes" id="UP000019365">
    <property type="component" value="Unassembled WGS sequence"/>
</dbReference>
<sequence length="331" mass="38648">MISVIIAAYNAEKYLPECLDSVLGQTYKDLEVLVVDDGSSDNTLEIINEYSRRDPRIVPIHQENMGVAGARNTAFDRMKGEYFTIIDADDKIDTNAYAEALEAAESTGADMVIWGLDRFSEKGIVPQPDPMLKQGLYEGKECKKLWLDFIYREKRRVVPFLHCRMFRTSILREHGLRLNDKLKRSEDYMLLSEFHFFCGRVYSMTDRKFLHYRQNEESITHKYVEDYFGMVKLIYAEIKAFAKENKAYSEEFARRADRMCLYRTFMSIENENLHMVSQKEKLKNVRSFLCDPLVKGAAKRIGFRDGKRLYGKKYYAMRLGLASMLLKFCKG</sequence>
<dbReference type="PANTHER" id="PTHR22916:SF3">
    <property type="entry name" value="UDP-GLCNAC:BETAGAL BETA-1,3-N-ACETYLGLUCOSAMINYLTRANSFERASE-LIKE PROTEIN 1"/>
    <property type="match status" value="1"/>
</dbReference>
<dbReference type="InterPro" id="IPR029044">
    <property type="entry name" value="Nucleotide-diphossugar_trans"/>
</dbReference>
<dbReference type="AlphaFoldDB" id="W7UIE3"/>
<evidence type="ECO:0000313" key="3">
    <source>
        <dbReference type="Proteomes" id="UP000019365"/>
    </source>
</evidence>
<dbReference type="RefSeq" id="WP_037296609.1">
    <property type="nucleotide sequence ID" value="NZ_ATAX01000007.1"/>
</dbReference>
<dbReference type="GO" id="GO:0016758">
    <property type="term" value="F:hexosyltransferase activity"/>
    <property type="evidence" value="ECO:0007669"/>
    <property type="project" value="UniProtKB-ARBA"/>
</dbReference>
<dbReference type="OrthoDB" id="1640114at2"/>
<dbReference type="Pfam" id="PF00535">
    <property type="entry name" value="Glycos_transf_2"/>
    <property type="match status" value="1"/>
</dbReference>
<proteinExistence type="predicted"/>
<feature type="domain" description="Glycosyltransferase 2-like" evidence="1">
    <location>
        <begin position="3"/>
        <end position="131"/>
    </location>
</feature>
<evidence type="ECO:0000313" key="2">
    <source>
        <dbReference type="EMBL" id="EWM55001.1"/>
    </source>
</evidence>
<dbReference type="EMBL" id="ATAX01000007">
    <property type="protein sequence ID" value="EWM55001.1"/>
    <property type="molecule type" value="Genomic_DNA"/>
</dbReference>
<evidence type="ECO:0000259" key="1">
    <source>
        <dbReference type="Pfam" id="PF00535"/>
    </source>
</evidence>
<comment type="caution">
    <text evidence="2">The sequence shown here is derived from an EMBL/GenBank/DDBJ whole genome shotgun (WGS) entry which is preliminary data.</text>
</comment>
<name>W7UIE3_RUMFL</name>
<keyword evidence="3" id="KW-1185">Reference proteome</keyword>
<organism evidence="2 3">
    <name type="scientific">Ruminococcus flavefaciens 007c</name>
    <dbReference type="NCBI Taxonomy" id="1341157"/>
    <lineage>
        <taxon>Bacteria</taxon>
        <taxon>Bacillati</taxon>
        <taxon>Bacillota</taxon>
        <taxon>Clostridia</taxon>
        <taxon>Eubacteriales</taxon>
        <taxon>Oscillospiraceae</taxon>
        <taxon>Ruminococcus</taxon>
    </lineage>
</organism>
<accession>W7UIE3</accession>
<dbReference type="Gene3D" id="3.90.550.10">
    <property type="entry name" value="Spore Coat Polysaccharide Biosynthesis Protein SpsA, Chain A"/>
    <property type="match status" value="1"/>
</dbReference>